<gene>
    <name evidence="1" type="ORF">NQ318_019759</name>
</gene>
<organism evidence="1 2">
    <name type="scientific">Aromia moschata</name>
    <dbReference type="NCBI Taxonomy" id="1265417"/>
    <lineage>
        <taxon>Eukaryota</taxon>
        <taxon>Metazoa</taxon>
        <taxon>Ecdysozoa</taxon>
        <taxon>Arthropoda</taxon>
        <taxon>Hexapoda</taxon>
        <taxon>Insecta</taxon>
        <taxon>Pterygota</taxon>
        <taxon>Neoptera</taxon>
        <taxon>Endopterygota</taxon>
        <taxon>Coleoptera</taxon>
        <taxon>Polyphaga</taxon>
        <taxon>Cucujiformia</taxon>
        <taxon>Chrysomeloidea</taxon>
        <taxon>Cerambycidae</taxon>
        <taxon>Cerambycinae</taxon>
        <taxon>Callichromatini</taxon>
        <taxon>Aromia</taxon>
    </lineage>
</organism>
<dbReference type="EMBL" id="JAPWTK010000078">
    <property type="protein sequence ID" value="KAJ8951786.1"/>
    <property type="molecule type" value="Genomic_DNA"/>
</dbReference>
<feature type="non-terminal residue" evidence="1">
    <location>
        <position position="1"/>
    </location>
</feature>
<evidence type="ECO:0000313" key="2">
    <source>
        <dbReference type="Proteomes" id="UP001162162"/>
    </source>
</evidence>
<dbReference type="Proteomes" id="UP001162162">
    <property type="component" value="Unassembled WGS sequence"/>
</dbReference>
<keyword evidence="2" id="KW-1185">Reference proteome</keyword>
<accession>A0AAV8YKG3</accession>
<proteinExistence type="predicted"/>
<evidence type="ECO:0000313" key="1">
    <source>
        <dbReference type="EMBL" id="KAJ8951786.1"/>
    </source>
</evidence>
<reference evidence="1" key="1">
    <citation type="journal article" date="2023" name="Insect Mol. Biol.">
        <title>Genome sequencing provides insights into the evolution of gene families encoding plant cell wall-degrading enzymes in longhorned beetles.</title>
        <authorList>
            <person name="Shin N.R."/>
            <person name="Okamura Y."/>
            <person name="Kirsch R."/>
            <person name="Pauchet Y."/>
        </authorList>
    </citation>
    <scope>NUCLEOTIDE SEQUENCE</scope>
    <source>
        <strain evidence="1">AMC_N1</strain>
    </source>
</reference>
<protein>
    <submittedName>
        <fullName evidence="1">Uncharacterized protein</fullName>
    </submittedName>
</protein>
<comment type="caution">
    <text evidence="1">The sequence shown here is derived from an EMBL/GenBank/DDBJ whole genome shotgun (WGS) entry which is preliminary data.</text>
</comment>
<name>A0AAV8YKG3_9CUCU</name>
<sequence length="407" mass="45572">PGKVIIIKKNNKYYKIVIPHNVMPNFDQSIGPVLINIPKVGPLVITTDPKAKKTNTTAKSTAGQEIFNLDAVADKPKKNATPRCATRNSAGPTSWDARGDLDGFAFSDRLGFNRAEARRATKCFKRLETIVANKTNQLIAQTTAYDEFKRSLTKEKDIKLVKINEIVGKASGETHTSQADEAAAAGYDSDLLLTKKVVILTGSGKIKAKRKGKLDVDPKTKLSKRERIRKFKERILASRARPRNVHDPYGLRPCYVDMIRDERAEEACRKLVRNRIRQRRSNGAVRQPKLPEKFFEDISGLFQSRVIRSEERFRREMNFLKPMLIVKENNLCLIDYSAEFSKNNIVYITEGRRGFPAGASVDAGFVSAVELGYVKLVDAELFCRYVAGKMDVAGGEGDHAGYCLART</sequence>
<dbReference type="AlphaFoldDB" id="A0AAV8YKG3"/>